<protein>
    <submittedName>
        <fullName evidence="3">Uncharacterized protein</fullName>
    </submittedName>
</protein>
<evidence type="ECO:0000256" key="2">
    <source>
        <dbReference type="SAM" id="Phobius"/>
    </source>
</evidence>
<keyword evidence="2" id="KW-0472">Membrane</keyword>
<accession>A0AAD3DD78</accession>
<keyword evidence="2" id="KW-0812">Transmembrane</keyword>
<comment type="caution">
    <text evidence="3">The sequence shown here is derived from an EMBL/GenBank/DDBJ whole genome shotgun (WGS) entry which is preliminary data.</text>
</comment>
<sequence length="390" mass="42659">MDYAAATCTNEKLGTPGFLLRPPSGPGLPASTRHPSDVAKQAATTTWNPAIKCRAQLEYNSAAAPTSSFGPPMERLGVTSECTPSVHPRSGKQRAGQPSAQPAEPFRMRDQEQRWDSRAGGQAGPPSTFIPSRASSSSAGDALSGGASGPIFAGGRHDSFHSMNKPGRMPDYLKVYTVPRDIQCEEGIIIEPIIQSLGIGDKQMEQRITDQMTNLYDFFKQLYDQDQEEIRTLQAQVAQRDMELRQMRRVNLTPTKEGQQQPAVTSLMSPARCRQRLESSPCKASGAKAAILPSHGGKQPVTLLLPPLLNPARPFYKWWANVHSLYHRHITLWLGILFALVFIIAIVLLAALLLGRSHQNITTAYSPYMPPGPSITATWPMGLSFKANMS</sequence>
<gene>
    <name evidence="3" type="ORF">Agub_g60</name>
</gene>
<feature type="compositionally biased region" description="Low complexity" evidence="1">
    <location>
        <begin position="132"/>
        <end position="145"/>
    </location>
</feature>
<proteinExistence type="predicted"/>
<evidence type="ECO:0000313" key="3">
    <source>
        <dbReference type="EMBL" id="GFR39600.1"/>
    </source>
</evidence>
<organism evidence="3 4">
    <name type="scientific">Astrephomene gubernaculifera</name>
    <dbReference type="NCBI Taxonomy" id="47775"/>
    <lineage>
        <taxon>Eukaryota</taxon>
        <taxon>Viridiplantae</taxon>
        <taxon>Chlorophyta</taxon>
        <taxon>core chlorophytes</taxon>
        <taxon>Chlorophyceae</taxon>
        <taxon>CS clade</taxon>
        <taxon>Chlamydomonadales</taxon>
        <taxon>Astrephomenaceae</taxon>
        <taxon>Astrephomene</taxon>
    </lineage>
</organism>
<evidence type="ECO:0000313" key="4">
    <source>
        <dbReference type="Proteomes" id="UP001054857"/>
    </source>
</evidence>
<dbReference type="AlphaFoldDB" id="A0AAD3DD78"/>
<feature type="region of interest" description="Disordered" evidence="1">
    <location>
        <begin position="64"/>
        <end position="145"/>
    </location>
</feature>
<feature type="compositionally biased region" description="Basic and acidic residues" evidence="1">
    <location>
        <begin position="106"/>
        <end position="117"/>
    </location>
</feature>
<keyword evidence="4" id="KW-1185">Reference proteome</keyword>
<feature type="non-terminal residue" evidence="3">
    <location>
        <position position="390"/>
    </location>
</feature>
<reference evidence="3 4" key="1">
    <citation type="journal article" date="2021" name="Sci. Rep.">
        <title>Genome sequencing of the multicellular alga Astrephomene provides insights into convergent evolution of germ-soma differentiation.</title>
        <authorList>
            <person name="Yamashita S."/>
            <person name="Yamamoto K."/>
            <person name="Matsuzaki R."/>
            <person name="Suzuki S."/>
            <person name="Yamaguchi H."/>
            <person name="Hirooka S."/>
            <person name="Minakuchi Y."/>
            <person name="Miyagishima S."/>
            <person name="Kawachi M."/>
            <person name="Toyoda A."/>
            <person name="Nozaki H."/>
        </authorList>
    </citation>
    <scope>NUCLEOTIDE SEQUENCE [LARGE SCALE GENOMIC DNA]</scope>
    <source>
        <strain evidence="3 4">NIES-4017</strain>
    </source>
</reference>
<dbReference type="EMBL" id="BMAR01000001">
    <property type="protein sequence ID" value="GFR39600.1"/>
    <property type="molecule type" value="Genomic_DNA"/>
</dbReference>
<name>A0AAD3DD78_9CHLO</name>
<feature type="transmembrane region" description="Helical" evidence="2">
    <location>
        <begin position="332"/>
        <end position="354"/>
    </location>
</feature>
<evidence type="ECO:0000256" key="1">
    <source>
        <dbReference type="SAM" id="MobiDB-lite"/>
    </source>
</evidence>
<dbReference type="Proteomes" id="UP001054857">
    <property type="component" value="Unassembled WGS sequence"/>
</dbReference>
<feature type="region of interest" description="Disordered" evidence="1">
    <location>
        <begin position="13"/>
        <end position="35"/>
    </location>
</feature>
<keyword evidence="2" id="KW-1133">Transmembrane helix</keyword>